<name>A0A158PQ02_BRUPA</name>
<keyword evidence="1" id="KW-0677">Repeat</keyword>
<gene>
    <name evidence="4" type="ORF">BPAG_LOCUS622</name>
</gene>
<dbReference type="WBParaSite" id="BPAG_0000062101-mRNA-1">
    <property type="protein sequence ID" value="BPAG_0000062101-mRNA-1"/>
    <property type="gene ID" value="BPAG_0000062101"/>
</dbReference>
<proteinExistence type="predicted"/>
<dbReference type="AlphaFoldDB" id="A0A158PQ02"/>
<evidence type="ECO:0000313" key="6">
    <source>
        <dbReference type="WBParaSite" id="BPAG_0000062101-mRNA-1"/>
    </source>
</evidence>
<protein>
    <submittedName>
        <fullName evidence="6">Cuticle collagen 2(F)</fullName>
    </submittedName>
</protein>
<evidence type="ECO:0000313" key="4">
    <source>
        <dbReference type="EMBL" id="VDN81808.1"/>
    </source>
</evidence>
<keyword evidence="3" id="KW-0732">Signal</keyword>
<accession>A0A158PQ02</accession>
<feature type="compositionally biased region" description="Low complexity" evidence="2">
    <location>
        <begin position="78"/>
        <end position="89"/>
    </location>
</feature>
<keyword evidence="5" id="KW-1185">Reference proteome</keyword>
<dbReference type="InterPro" id="IPR008160">
    <property type="entry name" value="Collagen"/>
</dbReference>
<feature type="chain" id="PRO_5043135188" evidence="3">
    <location>
        <begin position="19"/>
        <end position="162"/>
    </location>
</feature>
<dbReference type="Proteomes" id="UP000278627">
    <property type="component" value="Unassembled WGS sequence"/>
</dbReference>
<dbReference type="Pfam" id="PF01391">
    <property type="entry name" value="Collagen"/>
    <property type="match status" value="1"/>
</dbReference>
<evidence type="ECO:0000256" key="2">
    <source>
        <dbReference type="SAM" id="MobiDB-lite"/>
    </source>
</evidence>
<organism evidence="6">
    <name type="scientific">Brugia pahangi</name>
    <name type="common">Filarial nematode worm</name>
    <dbReference type="NCBI Taxonomy" id="6280"/>
    <lineage>
        <taxon>Eukaryota</taxon>
        <taxon>Metazoa</taxon>
        <taxon>Ecdysozoa</taxon>
        <taxon>Nematoda</taxon>
        <taxon>Chromadorea</taxon>
        <taxon>Rhabditida</taxon>
        <taxon>Spirurina</taxon>
        <taxon>Spiruromorpha</taxon>
        <taxon>Filarioidea</taxon>
        <taxon>Onchocercidae</taxon>
        <taxon>Brugia</taxon>
    </lineage>
</organism>
<evidence type="ECO:0000256" key="1">
    <source>
        <dbReference type="ARBA" id="ARBA00022737"/>
    </source>
</evidence>
<feature type="signal peptide" evidence="3">
    <location>
        <begin position="1"/>
        <end position="18"/>
    </location>
</feature>
<feature type="region of interest" description="Disordered" evidence="2">
    <location>
        <begin position="76"/>
        <end position="114"/>
    </location>
</feature>
<evidence type="ECO:0000313" key="5">
    <source>
        <dbReference type="Proteomes" id="UP000278627"/>
    </source>
</evidence>
<evidence type="ECO:0000256" key="3">
    <source>
        <dbReference type="SAM" id="SignalP"/>
    </source>
</evidence>
<sequence length="162" mass="17606">MNSKIFVIICGIVYLVKEVVMELDTSMEYNNIVKQVNMQSAIINNLQRRLDKLLEKQSMQDEIVYQNQGKTNCKCKAGPRGAPGAAGPQGAPGPEGPSGPQGPPGPVGQQGPPVIPDDDDTCLVLVGKCPAGFMSNTKYEEVLQLLRMITDISIHLIRRICL</sequence>
<dbReference type="EMBL" id="UZAD01000031">
    <property type="protein sequence ID" value="VDN81808.1"/>
    <property type="molecule type" value="Genomic_DNA"/>
</dbReference>
<reference evidence="4 5" key="2">
    <citation type="submission" date="2018-11" db="EMBL/GenBank/DDBJ databases">
        <authorList>
            <consortium name="Pathogen Informatics"/>
        </authorList>
    </citation>
    <scope>NUCLEOTIDE SEQUENCE [LARGE SCALE GENOMIC DNA]</scope>
</reference>
<feature type="compositionally biased region" description="Pro residues" evidence="2">
    <location>
        <begin position="94"/>
        <end position="106"/>
    </location>
</feature>
<dbReference type="STRING" id="6280.A0A158PQ02"/>
<reference evidence="6" key="1">
    <citation type="submission" date="2016-04" db="UniProtKB">
        <authorList>
            <consortium name="WormBaseParasite"/>
        </authorList>
    </citation>
    <scope>IDENTIFICATION</scope>
</reference>